<evidence type="ECO:0000313" key="4">
    <source>
        <dbReference type="EMBL" id="CAB4215646.1"/>
    </source>
</evidence>
<dbReference type="SUPFAM" id="SSF88874">
    <property type="entry name" value="Receptor-binding domain of short tail fibre protein gp12"/>
    <property type="match status" value="1"/>
</dbReference>
<dbReference type="CDD" id="cd22641">
    <property type="entry name" value="C24-like"/>
    <property type="match status" value="1"/>
</dbReference>
<protein>
    <recommendedName>
        <fullName evidence="6">Phage tail collar domain containing protein</fullName>
    </recommendedName>
</protein>
<sequence>MASVLLSPVGNGQQFFTNNGIPNAGGLIYTYQAGSSTLLTTYTTVNGTIANTNPIVLDAYGRTPSEVWMQAGYSYKFIIQTASAVTLQTLDNLYPILQNAPATTPTLPAGMILLWSGSIGSIPSGYVICDGTNSTPDLRDRFVIAAGSTYAVNATGGSADAIVVSHTHTVTDPGHSHGISTNTSLIATNSNQAPFPGTSDNIQSTTKTTGISIVSAGTSGTGANLPPYYALAYIMKT</sequence>
<dbReference type="EMBL" id="LR797052">
    <property type="protein sequence ID" value="CAB4184144.1"/>
    <property type="molecule type" value="Genomic_DNA"/>
</dbReference>
<dbReference type="EMBL" id="LR797318">
    <property type="protein sequence ID" value="CAB4202808.1"/>
    <property type="molecule type" value="Genomic_DNA"/>
</dbReference>
<evidence type="ECO:0000313" key="5">
    <source>
        <dbReference type="EMBL" id="CAB5230011.1"/>
    </source>
</evidence>
<evidence type="ECO:0000313" key="1">
    <source>
        <dbReference type="EMBL" id="CAB4178751.1"/>
    </source>
</evidence>
<dbReference type="EMBL" id="LR796978">
    <property type="protein sequence ID" value="CAB4178751.1"/>
    <property type="molecule type" value="Genomic_DNA"/>
</dbReference>
<evidence type="ECO:0000313" key="3">
    <source>
        <dbReference type="EMBL" id="CAB4202808.1"/>
    </source>
</evidence>
<gene>
    <name evidence="1" type="ORF">UFOVP1022_2</name>
    <name evidence="2" type="ORF">UFOVP1110_39</name>
    <name evidence="3" type="ORF">UFOVP1378_41</name>
    <name evidence="4" type="ORF">UFOVP1474_45</name>
    <name evidence="5" type="ORF">UFOVP1561_25</name>
</gene>
<name>A0A6J5QX05_9CAUD</name>
<organism evidence="2">
    <name type="scientific">uncultured Caudovirales phage</name>
    <dbReference type="NCBI Taxonomy" id="2100421"/>
    <lineage>
        <taxon>Viruses</taxon>
        <taxon>Duplodnaviria</taxon>
        <taxon>Heunggongvirae</taxon>
        <taxon>Uroviricota</taxon>
        <taxon>Caudoviricetes</taxon>
        <taxon>Peduoviridae</taxon>
        <taxon>Maltschvirus</taxon>
        <taxon>Maltschvirus maltsch</taxon>
    </lineage>
</organism>
<accession>A0A6J5QX05</accession>
<proteinExistence type="predicted"/>
<reference evidence="2" key="1">
    <citation type="submission" date="2020-05" db="EMBL/GenBank/DDBJ databases">
        <authorList>
            <person name="Chiriac C."/>
            <person name="Salcher M."/>
            <person name="Ghai R."/>
            <person name="Kavagutti S V."/>
        </authorList>
    </citation>
    <scope>NUCLEOTIDE SEQUENCE</scope>
</reference>
<evidence type="ECO:0000313" key="2">
    <source>
        <dbReference type="EMBL" id="CAB4184144.1"/>
    </source>
</evidence>
<dbReference type="EMBL" id="LR797424">
    <property type="protein sequence ID" value="CAB4215646.1"/>
    <property type="molecule type" value="Genomic_DNA"/>
</dbReference>
<dbReference type="EMBL" id="LR798406">
    <property type="protein sequence ID" value="CAB5230011.1"/>
    <property type="molecule type" value="Genomic_DNA"/>
</dbReference>
<evidence type="ECO:0008006" key="6">
    <source>
        <dbReference type="Google" id="ProtNLM"/>
    </source>
</evidence>